<dbReference type="AlphaFoldDB" id="A0A139H9Y3"/>
<evidence type="ECO:0000256" key="1">
    <source>
        <dbReference type="SAM" id="MobiDB-lite"/>
    </source>
</evidence>
<reference evidence="2 3" key="1">
    <citation type="submission" date="2015-07" db="EMBL/GenBank/DDBJ databases">
        <title>Comparative genomics of the Sigatoka disease complex on banana suggests a link between parallel evolutionary changes in Pseudocercospora fijiensis and Pseudocercospora eumusae and increased virulence on the banana host.</title>
        <authorList>
            <person name="Chang T.-C."/>
            <person name="Salvucci A."/>
            <person name="Crous P.W."/>
            <person name="Stergiopoulos I."/>
        </authorList>
    </citation>
    <scope>NUCLEOTIDE SEQUENCE [LARGE SCALE GENOMIC DNA]</scope>
    <source>
        <strain evidence="2 3">CBS 114824</strain>
    </source>
</reference>
<feature type="compositionally biased region" description="Basic residues" evidence="1">
    <location>
        <begin position="212"/>
        <end position="225"/>
    </location>
</feature>
<feature type="compositionally biased region" description="Polar residues" evidence="1">
    <location>
        <begin position="316"/>
        <end position="327"/>
    </location>
</feature>
<organism evidence="2 3">
    <name type="scientific">Pseudocercospora eumusae</name>
    <dbReference type="NCBI Taxonomy" id="321146"/>
    <lineage>
        <taxon>Eukaryota</taxon>
        <taxon>Fungi</taxon>
        <taxon>Dikarya</taxon>
        <taxon>Ascomycota</taxon>
        <taxon>Pezizomycotina</taxon>
        <taxon>Dothideomycetes</taxon>
        <taxon>Dothideomycetidae</taxon>
        <taxon>Mycosphaerellales</taxon>
        <taxon>Mycosphaerellaceae</taxon>
        <taxon>Pseudocercospora</taxon>
    </lineage>
</organism>
<feature type="region of interest" description="Disordered" evidence="1">
    <location>
        <begin position="136"/>
        <end position="262"/>
    </location>
</feature>
<dbReference type="Proteomes" id="UP000070133">
    <property type="component" value="Unassembled WGS sequence"/>
</dbReference>
<feature type="region of interest" description="Disordered" evidence="1">
    <location>
        <begin position="90"/>
        <end position="121"/>
    </location>
</feature>
<name>A0A139H9Y3_9PEZI</name>
<comment type="caution">
    <text evidence="2">The sequence shown here is derived from an EMBL/GenBank/DDBJ whole genome shotgun (WGS) entry which is preliminary data.</text>
</comment>
<evidence type="ECO:0000313" key="3">
    <source>
        <dbReference type="Proteomes" id="UP000070133"/>
    </source>
</evidence>
<keyword evidence="3" id="KW-1185">Reference proteome</keyword>
<protein>
    <submittedName>
        <fullName evidence="2">Uncharacterized protein</fullName>
    </submittedName>
</protein>
<proteinExistence type="predicted"/>
<feature type="compositionally biased region" description="Low complexity" evidence="1">
    <location>
        <begin position="140"/>
        <end position="153"/>
    </location>
</feature>
<evidence type="ECO:0000313" key="2">
    <source>
        <dbReference type="EMBL" id="KXS99220.1"/>
    </source>
</evidence>
<dbReference type="EMBL" id="LFZN01000096">
    <property type="protein sequence ID" value="KXS99220.1"/>
    <property type="molecule type" value="Genomic_DNA"/>
</dbReference>
<feature type="region of interest" description="Disordered" evidence="1">
    <location>
        <begin position="309"/>
        <end position="337"/>
    </location>
</feature>
<accession>A0A139H9Y3</accession>
<sequence length="337" mass="37145">MNKTMEPQSRMKRAVDGTTSTRIRYQSPPFRSEEDATLYLAEVRHPGSRKPRHTHPDTTAAQDLALDKASVLIDYSKRAHVSRRDSAVVKVKDQDDDSSLTDFDSTSEDAGGEVKPSTTKLTIRSPIAKTADKFESSDGLTLLTPTSTHLSFSNFPVTSRDEKIKAVAGLPENSSVSRGRSPKRSLEDLEAPDDLQPPAKANKGVARASSTARRKSPAKAPKRKLVQPGQSAQPVQAASRVVASPVLSTEPASPPRQPRNNFKNILNKEDLTIAGTSRLDPTAPVEYVKEFKYKGKWYEVIGVERPSWAEDERTVTRNAPVQTSRRSTGAWRRSSDR</sequence>
<feature type="region of interest" description="Disordered" evidence="1">
    <location>
        <begin position="1"/>
        <end position="34"/>
    </location>
</feature>
<dbReference type="OrthoDB" id="3649494at2759"/>
<gene>
    <name evidence="2" type="ORF">AC578_6887</name>
</gene>
<feature type="compositionally biased region" description="Acidic residues" evidence="1">
    <location>
        <begin position="94"/>
        <end position="111"/>
    </location>
</feature>